<organism evidence="3 4">
    <name type="scientific">Tetracentron sinense</name>
    <name type="common">Spur-leaf</name>
    <dbReference type="NCBI Taxonomy" id="13715"/>
    <lineage>
        <taxon>Eukaryota</taxon>
        <taxon>Viridiplantae</taxon>
        <taxon>Streptophyta</taxon>
        <taxon>Embryophyta</taxon>
        <taxon>Tracheophyta</taxon>
        <taxon>Spermatophyta</taxon>
        <taxon>Magnoliopsida</taxon>
        <taxon>Trochodendrales</taxon>
        <taxon>Trochodendraceae</taxon>
        <taxon>Tetracentron</taxon>
    </lineage>
</organism>
<comment type="caution">
    <text evidence="3">The sequence shown here is derived from an EMBL/GenBank/DDBJ whole genome shotgun (WGS) entry which is preliminary data.</text>
</comment>
<feature type="chain" id="PRO_5033008096" evidence="2">
    <location>
        <begin position="30"/>
        <end position="85"/>
    </location>
</feature>
<feature type="transmembrane region" description="Helical" evidence="1">
    <location>
        <begin position="39"/>
        <end position="62"/>
    </location>
</feature>
<accession>A0A835DAX2</accession>
<name>A0A835DAX2_TETSI</name>
<keyword evidence="1" id="KW-0812">Transmembrane</keyword>
<dbReference type="EMBL" id="JABCRI010000015">
    <property type="protein sequence ID" value="KAF8393484.1"/>
    <property type="molecule type" value="Genomic_DNA"/>
</dbReference>
<dbReference type="AlphaFoldDB" id="A0A835DAX2"/>
<sequence length="85" mass="8680">MEGLNCRVSLIALMAVVFAVLSLIGDSHAAEAPAPSPTSAAGALSPSAAAAFLVALLLGIAFRLRIGGFFMDLLRSLTSDFVADM</sequence>
<keyword evidence="4" id="KW-1185">Reference proteome</keyword>
<dbReference type="Proteomes" id="UP000655225">
    <property type="component" value="Unassembled WGS sequence"/>
</dbReference>
<feature type="signal peptide" evidence="2">
    <location>
        <begin position="1"/>
        <end position="29"/>
    </location>
</feature>
<keyword evidence="1" id="KW-0472">Membrane</keyword>
<gene>
    <name evidence="3" type="ORF">HHK36_021728</name>
</gene>
<evidence type="ECO:0000256" key="2">
    <source>
        <dbReference type="SAM" id="SignalP"/>
    </source>
</evidence>
<protein>
    <submittedName>
        <fullName evidence="3">Uncharacterized protein</fullName>
    </submittedName>
</protein>
<proteinExistence type="predicted"/>
<evidence type="ECO:0000256" key="1">
    <source>
        <dbReference type="SAM" id="Phobius"/>
    </source>
</evidence>
<evidence type="ECO:0000313" key="4">
    <source>
        <dbReference type="Proteomes" id="UP000655225"/>
    </source>
</evidence>
<keyword evidence="1" id="KW-1133">Transmembrane helix</keyword>
<evidence type="ECO:0000313" key="3">
    <source>
        <dbReference type="EMBL" id="KAF8393484.1"/>
    </source>
</evidence>
<keyword evidence="2" id="KW-0732">Signal</keyword>
<reference evidence="3 4" key="1">
    <citation type="submission" date="2020-04" db="EMBL/GenBank/DDBJ databases">
        <title>Plant Genome Project.</title>
        <authorList>
            <person name="Zhang R.-G."/>
        </authorList>
    </citation>
    <scope>NUCLEOTIDE SEQUENCE [LARGE SCALE GENOMIC DNA]</scope>
    <source>
        <strain evidence="3">YNK0</strain>
        <tissue evidence="3">Leaf</tissue>
    </source>
</reference>